<evidence type="ECO:0000313" key="5">
    <source>
        <dbReference type="Proteomes" id="UP000662572"/>
    </source>
</evidence>
<evidence type="ECO:0000259" key="3">
    <source>
        <dbReference type="Pfam" id="PF16344"/>
    </source>
</evidence>
<evidence type="ECO:0000259" key="2">
    <source>
        <dbReference type="Pfam" id="PF04773"/>
    </source>
</evidence>
<dbReference type="AlphaFoldDB" id="A0A918UUC6"/>
<sequence>MTPETADITDTIWDAAAGFVDRHLHDTDFTTAAFDEWITRDPRHRIAYDTLMGVARDAALNDALAAFDSPPAVNIATVKATRRKVMTYGIMAAAAVAVAAFVLPPVVYDQITPLSVYETEAGQPREVRLSDGTALHINGASRVEARITPFRRHVRLSQGEAYFAVAKDADRPFTVALDGGDVRVLGTQFNLSYMPGGVELNVYEGKVRLKGSDRKFGLFTRGMRARLTDGAITPLPAFDPDGGDWRAGWIEPDNWSLERVAQEFTRRSGTPIRFENDALKDKRIIGRLRLDDPQSQLETLAVVHGFEVARENGQIIIR</sequence>
<name>A0A918UUC6_9CAUL</name>
<dbReference type="InterPro" id="IPR006860">
    <property type="entry name" value="FecR"/>
</dbReference>
<dbReference type="Gene3D" id="2.60.120.1440">
    <property type="match status" value="1"/>
</dbReference>
<comment type="caution">
    <text evidence="4">The sequence shown here is derived from an EMBL/GenBank/DDBJ whole genome shotgun (WGS) entry which is preliminary data.</text>
</comment>
<organism evidence="4 5">
    <name type="scientific">Asticcacaulis endophyticus</name>
    <dbReference type="NCBI Taxonomy" id="1395890"/>
    <lineage>
        <taxon>Bacteria</taxon>
        <taxon>Pseudomonadati</taxon>
        <taxon>Pseudomonadota</taxon>
        <taxon>Alphaproteobacteria</taxon>
        <taxon>Caulobacterales</taxon>
        <taxon>Caulobacteraceae</taxon>
        <taxon>Asticcacaulis</taxon>
    </lineage>
</organism>
<dbReference type="InterPro" id="IPR012373">
    <property type="entry name" value="Ferrdict_sens_TM"/>
</dbReference>
<dbReference type="Proteomes" id="UP000662572">
    <property type="component" value="Unassembled WGS sequence"/>
</dbReference>
<dbReference type="InterPro" id="IPR032508">
    <property type="entry name" value="FecR_C"/>
</dbReference>
<dbReference type="PANTHER" id="PTHR30273">
    <property type="entry name" value="PERIPLASMIC SIGNAL SENSOR AND SIGMA FACTOR ACTIVATOR FECR-RELATED"/>
    <property type="match status" value="1"/>
</dbReference>
<feature type="domain" description="Protein FecR C-terminal" evidence="3">
    <location>
        <begin position="254"/>
        <end position="317"/>
    </location>
</feature>
<evidence type="ECO:0000313" key="4">
    <source>
        <dbReference type="EMBL" id="GGZ34889.1"/>
    </source>
</evidence>
<dbReference type="EMBL" id="BMZB01000002">
    <property type="protein sequence ID" value="GGZ34889.1"/>
    <property type="molecule type" value="Genomic_DNA"/>
</dbReference>
<protein>
    <recommendedName>
        <fullName evidence="6">FecR family protein</fullName>
    </recommendedName>
</protein>
<feature type="transmembrane region" description="Helical" evidence="1">
    <location>
        <begin position="85"/>
        <end position="108"/>
    </location>
</feature>
<reference evidence="4" key="2">
    <citation type="submission" date="2020-09" db="EMBL/GenBank/DDBJ databases">
        <authorList>
            <person name="Sun Q."/>
            <person name="Kim S."/>
        </authorList>
    </citation>
    <scope>NUCLEOTIDE SEQUENCE</scope>
    <source>
        <strain evidence="4">KCTC 32296</strain>
    </source>
</reference>
<feature type="domain" description="FecR protein" evidence="2">
    <location>
        <begin position="116"/>
        <end position="208"/>
    </location>
</feature>
<reference evidence="4" key="1">
    <citation type="journal article" date="2014" name="Int. J. Syst. Evol. Microbiol.">
        <title>Complete genome sequence of Corynebacterium casei LMG S-19264T (=DSM 44701T), isolated from a smear-ripened cheese.</title>
        <authorList>
            <consortium name="US DOE Joint Genome Institute (JGI-PGF)"/>
            <person name="Walter F."/>
            <person name="Albersmeier A."/>
            <person name="Kalinowski J."/>
            <person name="Ruckert C."/>
        </authorList>
    </citation>
    <scope>NUCLEOTIDE SEQUENCE</scope>
    <source>
        <strain evidence="4">KCTC 32296</strain>
    </source>
</reference>
<keyword evidence="1" id="KW-0812">Transmembrane</keyword>
<keyword evidence="5" id="KW-1185">Reference proteome</keyword>
<dbReference type="Pfam" id="PF04773">
    <property type="entry name" value="FecR"/>
    <property type="match status" value="1"/>
</dbReference>
<evidence type="ECO:0008006" key="6">
    <source>
        <dbReference type="Google" id="ProtNLM"/>
    </source>
</evidence>
<evidence type="ECO:0000256" key="1">
    <source>
        <dbReference type="SAM" id="Phobius"/>
    </source>
</evidence>
<keyword evidence="1" id="KW-1133">Transmembrane helix</keyword>
<accession>A0A918UUC6</accession>
<keyword evidence="1" id="KW-0472">Membrane</keyword>
<dbReference type="PIRSF" id="PIRSF018266">
    <property type="entry name" value="FecR"/>
    <property type="match status" value="1"/>
</dbReference>
<dbReference type="Gene3D" id="3.55.50.30">
    <property type="match status" value="1"/>
</dbReference>
<gene>
    <name evidence="4" type="ORF">GCM10011273_21720</name>
</gene>
<dbReference type="PANTHER" id="PTHR30273:SF2">
    <property type="entry name" value="PROTEIN FECR"/>
    <property type="match status" value="1"/>
</dbReference>
<dbReference type="Pfam" id="PF16344">
    <property type="entry name" value="FecR_C"/>
    <property type="match status" value="1"/>
</dbReference>
<proteinExistence type="predicted"/>
<dbReference type="GO" id="GO:0016989">
    <property type="term" value="F:sigma factor antagonist activity"/>
    <property type="evidence" value="ECO:0007669"/>
    <property type="project" value="TreeGrafter"/>
</dbReference>
<dbReference type="RefSeq" id="WP_189486451.1">
    <property type="nucleotide sequence ID" value="NZ_BMZB01000002.1"/>
</dbReference>